<organism evidence="2 3">
    <name type="scientific">Actinomadura keratinilytica</name>
    <dbReference type="NCBI Taxonomy" id="547461"/>
    <lineage>
        <taxon>Bacteria</taxon>
        <taxon>Bacillati</taxon>
        <taxon>Actinomycetota</taxon>
        <taxon>Actinomycetes</taxon>
        <taxon>Streptosporangiales</taxon>
        <taxon>Thermomonosporaceae</taxon>
        <taxon>Actinomadura</taxon>
    </lineage>
</organism>
<accession>A0ABP7ZF08</accession>
<evidence type="ECO:0000256" key="1">
    <source>
        <dbReference type="SAM" id="MobiDB-lite"/>
    </source>
</evidence>
<reference evidence="3" key="1">
    <citation type="journal article" date="2019" name="Int. J. Syst. Evol. Microbiol.">
        <title>The Global Catalogue of Microorganisms (GCM) 10K type strain sequencing project: providing services to taxonomists for standard genome sequencing and annotation.</title>
        <authorList>
            <consortium name="The Broad Institute Genomics Platform"/>
            <consortium name="The Broad Institute Genome Sequencing Center for Infectious Disease"/>
            <person name="Wu L."/>
            <person name="Ma J."/>
        </authorList>
    </citation>
    <scope>NUCLEOTIDE SEQUENCE [LARGE SCALE GENOMIC DNA]</scope>
    <source>
        <strain evidence="3">JCM 17316</strain>
    </source>
</reference>
<protein>
    <submittedName>
        <fullName evidence="2">Uncharacterized protein</fullName>
    </submittedName>
</protein>
<evidence type="ECO:0000313" key="3">
    <source>
        <dbReference type="Proteomes" id="UP001500266"/>
    </source>
</evidence>
<gene>
    <name evidence="2" type="ORF">GCM10022416_55890</name>
</gene>
<dbReference type="EMBL" id="BAABDO010000132">
    <property type="protein sequence ID" value="GAA4155402.1"/>
    <property type="molecule type" value="Genomic_DNA"/>
</dbReference>
<dbReference type="Proteomes" id="UP001500266">
    <property type="component" value="Unassembled WGS sequence"/>
</dbReference>
<name>A0ABP7ZF08_9ACTN</name>
<evidence type="ECO:0000313" key="2">
    <source>
        <dbReference type="EMBL" id="GAA4155402.1"/>
    </source>
</evidence>
<comment type="caution">
    <text evidence="2">The sequence shown here is derived from an EMBL/GenBank/DDBJ whole genome shotgun (WGS) entry which is preliminary data.</text>
</comment>
<dbReference type="RefSeq" id="WP_345024659.1">
    <property type="nucleotide sequence ID" value="NZ_BAABDO010000132.1"/>
</dbReference>
<feature type="region of interest" description="Disordered" evidence="1">
    <location>
        <begin position="1"/>
        <end position="69"/>
    </location>
</feature>
<feature type="compositionally biased region" description="Basic and acidic residues" evidence="1">
    <location>
        <begin position="37"/>
        <end position="47"/>
    </location>
</feature>
<keyword evidence="3" id="KW-1185">Reference proteome</keyword>
<sequence length="69" mass="7481">MAAIRVGKPDVKPDAPAHTKRVNQGNKKGAYRRQTGHHLDGTADARRSTGVNPKRHEPILPVMPNLPPG</sequence>
<proteinExistence type="predicted"/>
<feature type="compositionally biased region" description="Basic and acidic residues" evidence="1">
    <location>
        <begin position="7"/>
        <end position="17"/>
    </location>
</feature>